<dbReference type="EMBL" id="KQ434879">
    <property type="protein sequence ID" value="KZC09965.1"/>
    <property type="molecule type" value="Genomic_DNA"/>
</dbReference>
<sequence length="72" mass="8014">MPLIFVSGAQVLGVSRPRSHAGSYPERDSEFLTIVGRFNESRVSQRIHSTGLKCLDLLEGLREKSKEGVQRS</sequence>
<evidence type="ECO:0000313" key="2">
    <source>
        <dbReference type="Proteomes" id="UP000076502"/>
    </source>
</evidence>
<protein>
    <submittedName>
        <fullName evidence="1">Uncharacterized protein</fullName>
    </submittedName>
</protein>
<keyword evidence="2" id="KW-1185">Reference proteome</keyword>
<evidence type="ECO:0000313" key="1">
    <source>
        <dbReference type="EMBL" id="KZC09965.1"/>
    </source>
</evidence>
<dbReference type="Proteomes" id="UP000076502">
    <property type="component" value="Unassembled WGS sequence"/>
</dbReference>
<accession>A0A154PDJ0</accession>
<organism evidence="1 2">
    <name type="scientific">Dufourea novaeangliae</name>
    <name type="common">Sweat bee</name>
    <dbReference type="NCBI Taxonomy" id="178035"/>
    <lineage>
        <taxon>Eukaryota</taxon>
        <taxon>Metazoa</taxon>
        <taxon>Ecdysozoa</taxon>
        <taxon>Arthropoda</taxon>
        <taxon>Hexapoda</taxon>
        <taxon>Insecta</taxon>
        <taxon>Pterygota</taxon>
        <taxon>Neoptera</taxon>
        <taxon>Endopterygota</taxon>
        <taxon>Hymenoptera</taxon>
        <taxon>Apocrita</taxon>
        <taxon>Aculeata</taxon>
        <taxon>Apoidea</taxon>
        <taxon>Anthophila</taxon>
        <taxon>Halictidae</taxon>
        <taxon>Rophitinae</taxon>
        <taxon>Dufourea</taxon>
    </lineage>
</organism>
<proteinExistence type="predicted"/>
<gene>
    <name evidence="1" type="ORF">WN55_01002</name>
</gene>
<name>A0A154PDJ0_DUFNO</name>
<dbReference type="AlphaFoldDB" id="A0A154PDJ0"/>
<reference evidence="1 2" key="1">
    <citation type="submission" date="2015-07" db="EMBL/GenBank/DDBJ databases">
        <title>The genome of Dufourea novaeangliae.</title>
        <authorList>
            <person name="Pan H."/>
            <person name="Kapheim K."/>
        </authorList>
    </citation>
    <scope>NUCLEOTIDE SEQUENCE [LARGE SCALE GENOMIC DNA]</scope>
    <source>
        <strain evidence="1">0120121106</strain>
        <tissue evidence="1">Whole body</tissue>
    </source>
</reference>